<sequence length="71" mass="8372">MHIFIYTDKQTVSERLESKGTSYEIIDNYLSHYTEEVTYRKHCEHIIENIAIERTVEQIKAIVNGYHAAEV</sequence>
<dbReference type="SUPFAM" id="SSF52540">
    <property type="entry name" value="P-loop containing nucleoside triphosphate hydrolases"/>
    <property type="match status" value="1"/>
</dbReference>
<proteinExistence type="predicted"/>
<keyword evidence="2" id="KW-1185">Reference proteome</keyword>
<evidence type="ECO:0000313" key="2">
    <source>
        <dbReference type="Proteomes" id="UP001229346"/>
    </source>
</evidence>
<gene>
    <name evidence="1" type="ORF">J2T15_004540</name>
</gene>
<dbReference type="Proteomes" id="UP001229346">
    <property type="component" value="Unassembled WGS sequence"/>
</dbReference>
<evidence type="ECO:0000313" key="1">
    <source>
        <dbReference type="EMBL" id="MDQ0115083.1"/>
    </source>
</evidence>
<keyword evidence="1" id="KW-0418">Kinase</keyword>
<dbReference type="EMBL" id="JAUSSU010000009">
    <property type="protein sequence ID" value="MDQ0115083.1"/>
    <property type="molecule type" value="Genomic_DNA"/>
</dbReference>
<protein>
    <submittedName>
        <fullName evidence="1">Guanylate kinase</fullName>
    </submittedName>
</protein>
<dbReference type="RefSeq" id="WP_307206453.1">
    <property type="nucleotide sequence ID" value="NZ_JAUSSU010000009.1"/>
</dbReference>
<comment type="caution">
    <text evidence="1">The sequence shown here is derived from an EMBL/GenBank/DDBJ whole genome shotgun (WGS) entry which is preliminary data.</text>
</comment>
<accession>A0ABT9U689</accession>
<dbReference type="Gene3D" id="3.40.50.300">
    <property type="entry name" value="P-loop containing nucleotide triphosphate hydrolases"/>
    <property type="match status" value="1"/>
</dbReference>
<dbReference type="InterPro" id="IPR027417">
    <property type="entry name" value="P-loop_NTPase"/>
</dbReference>
<organism evidence="1 2">
    <name type="scientific">Paenibacillus harenae</name>
    <dbReference type="NCBI Taxonomy" id="306543"/>
    <lineage>
        <taxon>Bacteria</taxon>
        <taxon>Bacillati</taxon>
        <taxon>Bacillota</taxon>
        <taxon>Bacilli</taxon>
        <taxon>Bacillales</taxon>
        <taxon>Paenibacillaceae</taxon>
        <taxon>Paenibacillus</taxon>
    </lineage>
</organism>
<reference evidence="1 2" key="1">
    <citation type="submission" date="2023-07" db="EMBL/GenBank/DDBJ databases">
        <title>Sorghum-associated microbial communities from plants grown in Nebraska, USA.</title>
        <authorList>
            <person name="Schachtman D."/>
        </authorList>
    </citation>
    <scope>NUCLEOTIDE SEQUENCE [LARGE SCALE GENOMIC DNA]</scope>
    <source>
        <strain evidence="1 2">CC482</strain>
    </source>
</reference>
<dbReference type="GO" id="GO:0016301">
    <property type="term" value="F:kinase activity"/>
    <property type="evidence" value="ECO:0007669"/>
    <property type="project" value="UniProtKB-KW"/>
</dbReference>
<keyword evidence="1" id="KW-0808">Transferase</keyword>
<name>A0ABT9U689_PAEHA</name>